<sequence length="212" mass="22576">MTRTLFALALAAASLSAQAAATKITVFKTSFDNGIPAQIAPGTAATEGVQGYAGLAYGKRVFGGQMLRSATGNVVTLTLTDLPAHRHLGIDFLFAAIDSLDGTGTFPSGDFLNVEVDGVSVFRESFANATESQVQSYQPSKPGFVLARRVDLGFSQGTYYLDSAYWLGGEPRLKRIAHTASSAVITFRIEGEGIQDLNDESWGMDALKVVVW</sequence>
<protein>
    <submittedName>
        <fullName evidence="2">PEP-CTERM sorting domain-containing protein</fullName>
    </submittedName>
</protein>
<feature type="signal peptide" evidence="1">
    <location>
        <begin position="1"/>
        <end position="19"/>
    </location>
</feature>
<dbReference type="AlphaFoldDB" id="A0A941BHM6"/>
<evidence type="ECO:0000256" key="1">
    <source>
        <dbReference type="SAM" id="SignalP"/>
    </source>
</evidence>
<reference evidence="2 3" key="1">
    <citation type="submission" date="2021-04" db="EMBL/GenBank/DDBJ databases">
        <title>The genome sequence of Ideonella sp. 3Y2.</title>
        <authorList>
            <person name="Liu Y."/>
        </authorList>
    </citation>
    <scope>NUCLEOTIDE SEQUENCE [LARGE SCALE GENOMIC DNA]</scope>
    <source>
        <strain evidence="2 3">3Y2</strain>
    </source>
</reference>
<dbReference type="Proteomes" id="UP000676246">
    <property type="component" value="Unassembled WGS sequence"/>
</dbReference>
<keyword evidence="3" id="KW-1185">Reference proteome</keyword>
<proteinExistence type="predicted"/>
<accession>A0A941BHM6</accession>
<keyword evidence="1" id="KW-0732">Signal</keyword>
<evidence type="ECO:0000313" key="2">
    <source>
        <dbReference type="EMBL" id="MBQ0931788.1"/>
    </source>
</evidence>
<feature type="chain" id="PRO_5038049117" evidence="1">
    <location>
        <begin position="20"/>
        <end position="212"/>
    </location>
</feature>
<gene>
    <name evidence="2" type="ORF">KAK03_14980</name>
</gene>
<dbReference type="EMBL" id="JAGQDD010000011">
    <property type="protein sequence ID" value="MBQ0931788.1"/>
    <property type="molecule type" value="Genomic_DNA"/>
</dbReference>
<evidence type="ECO:0000313" key="3">
    <source>
        <dbReference type="Proteomes" id="UP000676246"/>
    </source>
</evidence>
<organism evidence="2 3">
    <name type="scientific">Ideonella alba</name>
    <dbReference type="NCBI Taxonomy" id="2824118"/>
    <lineage>
        <taxon>Bacteria</taxon>
        <taxon>Pseudomonadati</taxon>
        <taxon>Pseudomonadota</taxon>
        <taxon>Betaproteobacteria</taxon>
        <taxon>Burkholderiales</taxon>
        <taxon>Sphaerotilaceae</taxon>
        <taxon>Ideonella</taxon>
    </lineage>
</organism>
<dbReference type="RefSeq" id="WP_210854787.1">
    <property type="nucleotide sequence ID" value="NZ_JAGQDD010000011.1"/>
</dbReference>
<comment type="caution">
    <text evidence="2">The sequence shown here is derived from an EMBL/GenBank/DDBJ whole genome shotgun (WGS) entry which is preliminary data.</text>
</comment>
<name>A0A941BHM6_9BURK</name>